<reference evidence="1 2" key="1">
    <citation type="submission" date="2023-11" db="EMBL/GenBank/DDBJ databases">
        <title>Halocaridina rubra genome assembly.</title>
        <authorList>
            <person name="Smith C."/>
        </authorList>
    </citation>
    <scope>NUCLEOTIDE SEQUENCE [LARGE SCALE GENOMIC DNA]</scope>
    <source>
        <strain evidence="1">EP-1</strain>
        <tissue evidence="1">Whole</tissue>
    </source>
</reference>
<dbReference type="EMBL" id="JAXCGZ010011410">
    <property type="protein sequence ID" value="KAK7074918.1"/>
    <property type="molecule type" value="Genomic_DNA"/>
</dbReference>
<sequence length="139" mass="15284">ADLDVSVPVSEVNLDVILPLSDIDVDASVAAFDTDLSFLCISDIDISVPVSDTDLNDSVPILNSALLFIANVNLFRHFGLASKSNEPRSDTSSKGIWARCQAAFFDIKGFDPFATSYCHRAFETVHKRILEGKIRQYSE</sequence>
<evidence type="ECO:0000313" key="1">
    <source>
        <dbReference type="EMBL" id="KAK7074918.1"/>
    </source>
</evidence>
<feature type="non-terminal residue" evidence="1">
    <location>
        <position position="1"/>
    </location>
</feature>
<comment type="caution">
    <text evidence="1">The sequence shown here is derived from an EMBL/GenBank/DDBJ whole genome shotgun (WGS) entry which is preliminary data.</text>
</comment>
<proteinExistence type="predicted"/>
<gene>
    <name evidence="1" type="ORF">SK128_009063</name>
</gene>
<dbReference type="Proteomes" id="UP001381693">
    <property type="component" value="Unassembled WGS sequence"/>
</dbReference>
<evidence type="ECO:0000313" key="2">
    <source>
        <dbReference type="Proteomes" id="UP001381693"/>
    </source>
</evidence>
<dbReference type="AlphaFoldDB" id="A0AAN9A4R2"/>
<keyword evidence="2" id="KW-1185">Reference proteome</keyword>
<protein>
    <submittedName>
        <fullName evidence="1">Uncharacterized protein</fullName>
    </submittedName>
</protein>
<accession>A0AAN9A4R2</accession>
<name>A0AAN9A4R2_HALRR</name>
<organism evidence="1 2">
    <name type="scientific">Halocaridina rubra</name>
    <name type="common">Hawaiian red shrimp</name>
    <dbReference type="NCBI Taxonomy" id="373956"/>
    <lineage>
        <taxon>Eukaryota</taxon>
        <taxon>Metazoa</taxon>
        <taxon>Ecdysozoa</taxon>
        <taxon>Arthropoda</taxon>
        <taxon>Crustacea</taxon>
        <taxon>Multicrustacea</taxon>
        <taxon>Malacostraca</taxon>
        <taxon>Eumalacostraca</taxon>
        <taxon>Eucarida</taxon>
        <taxon>Decapoda</taxon>
        <taxon>Pleocyemata</taxon>
        <taxon>Caridea</taxon>
        <taxon>Atyoidea</taxon>
        <taxon>Atyidae</taxon>
        <taxon>Halocaridina</taxon>
    </lineage>
</organism>